<dbReference type="Gene3D" id="3.30.572.10">
    <property type="entry name" value="Thymidylate synthase/dCMP hydroxymethylase domain"/>
    <property type="match status" value="1"/>
</dbReference>
<evidence type="ECO:0000313" key="6">
    <source>
        <dbReference type="Proteomes" id="UP000712600"/>
    </source>
</evidence>
<protein>
    <recommendedName>
        <fullName evidence="1">thymidylate synthase</fullName>
        <ecNumber evidence="1">2.1.1.45</ecNumber>
    </recommendedName>
</protein>
<dbReference type="GO" id="GO:0006231">
    <property type="term" value="P:dTMP biosynthetic process"/>
    <property type="evidence" value="ECO:0007669"/>
    <property type="project" value="InterPro"/>
</dbReference>
<dbReference type="GO" id="GO:0004146">
    <property type="term" value="F:dihydrofolate reductase activity"/>
    <property type="evidence" value="ECO:0007669"/>
    <property type="project" value="TreeGrafter"/>
</dbReference>
<organism evidence="5 6">
    <name type="scientific">Brassica cretica</name>
    <name type="common">Mustard</name>
    <dbReference type="NCBI Taxonomy" id="69181"/>
    <lineage>
        <taxon>Eukaryota</taxon>
        <taxon>Viridiplantae</taxon>
        <taxon>Streptophyta</taxon>
        <taxon>Embryophyta</taxon>
        <taxon>Tracheophyta</taxon>
        <taxon>Spermatophyta</taxon>
        <taxon>Magnoliopsida</taxon>
        <taxon>eudicotyledons</taxon>
        <taxon>Gunneridae</taxon>
        <taxon>Pentapetalae</taxon>
        <taxon>rosids</taxon>
        <taxon>malvids</taxon>
        <taxon>Brassicales</taxon>
        <taxon>Brassicaceae</taxon>
        <taxon>Brassiceae</taxon>
        <taxon>Brassica</taxon>
    </lineage>
</organism>
<dbReference type="GO" id="GO:0005739">
    <property type="term" value="C:mitochondrion"/>
    <property type="evidence" value="ECO:0007669"/>
    <property type="project" value="TreeGrafter"/>
</dbReference>
<dbReference type="InterPro" id="IPR000398">
    <property type="entry name" value="Thymidylate_synthase"/>
</dbReference>
<dbReference type="PRINTS" id="PR00108">
    <property type="entry name" value="THYMDSNTHASE"/>
</dbReference>
<dbReference type="Proteomes" id="UP000712600">
    <property type="component" value="Unassembled WGS sequence"/>
</dbReference>
<reference evidence="5" key="1">
    <citation type="submission" date="2019-12" db="EMBL/GenBank/DDBJ databases">
        <title>Genome sequencing and annotation of Brassica cretica.</title>
        <authorList>
            <person name="Studholme D.J."/>
            <person name="Sarris P."/>
        </authorList>
    </citation>
    <scope>NUCLEOTIDE SEQUENCE</scope>
    <source>
        <strain evidence="5">PFS-109/04</strain>
        <tissue evidence="5">Leaf</tissue>
    </source>
</reference>
<keyword evidence="3" id="KW-0808">Transferase</keyword>
<feature type="domain" description="Thymidylate synthase/dCMP hydroxymethylase" evidence="4">
    <location>
        <begin position="8"/>
        <end position="94"/>
    </location>
</feature>
<dbReference type="InterPro" id="IPR045097">
    <property type="entry name" value="Thymidate_synth/dCMP_Mease"/>
</dbReference>
<dbReference type="AlphaFoldDB" id="A0A8S9PJR0"/>
<dbReference type="InterPro" id="IPR023451">
    <property type="entry name" value="Thymidate_synth/dCMP_Mease_dom"/>
</dbReference>
<dbReference type="EC" id="2.1.1.45" evidence="1"/>
<name>A0A8S9PJR0_BRACR</name>
<sequence>MPKGGVFAQSSTEASLGIPFSIAAYSLLTCIMAHVCDVVAGDFIHLIGDAHVNTSHTKAIQRQLQISQKPFPILKINPEKTKIDHLEASDLDLLDI</sequence>
<evidence type="ECO:0000256" key="3">
    <source>
        <dbReference type="ARBA" id="ARBA00022679"/>
    </source>
</evidence>
<dbReference type="PANTHER" id="PTHR11548">
    <property type="entry name" value="THYMIDYLATE SYNTHASE 1"/>
    <property type="match status" value="1"/>
</dbReference>
<evidence type="ECO:0000256" key="2">
    <source>
        <dbReference type="ARBA" id="ARBA00022603"/>
    </source>
</evidence>
<dbReference type="SUPFAM" id="SSF55831">
    <property type="entry name" value="Thymidylate synthase/dCMP hydroxymethylase"/>
    <property type="match status" value="1"/>
</dbReference>
<evidence type="ECO:0000256" key="1">
    <source>
        <dbReference type="ARBA" id="ARBA00011947"/>
    </source>
</evidence>
<gene>
    <name evidence="5" type="ORF">F2Q69_00002519</name>
</gene>
<proteinExistence type="predicted"/>
<dbReference type="Pfam" id="PF00303">
    <property type="entry name" value="Thymidylat_synt"/>
    <property type="match status" value="1"/>
</dbReference>
<dbReference type="GO" id="GO:0004799">
    <property type="term" value="F:thymidylate synthase activity"/>
    <property type="evidence" value="ECO:0007669"/>
    <property type="project" value="UniProtKB-EC"/>
</dbReference>
<evidence type="ECO:0000313" key="5">
    <source>
        <dbReference type="EMBL" id="KAF3513772.1"/>
    </source>
</evidence>
<dbReference type="GO" id="GO:0032259">
    <property type="term" value="P:methylation"/>
    <property type="evidence" value="ECO:0007669"/>
    <property type="project" value="UniProtKB-KW"/>
</dbReference>
<dbReference type="EMBL" id="QGKX02001521">
    <property type="protein sequence ID" value="KAF3513772.1"/>
    <property type="molecule type" value="Genomic_DNA"/>
</dbReference>
<dbReference type="PANTHER" id="PTHR11548:SF10">
    <property type="entry name" value="BIFUNCTIONAL DIHYDROFOLATE REDUCTASE-THYMIDYLATE SYNTHASE"/>
    <property type="match status" value="1"/>
</dbReference>
<dbReference type="InterPro" id="IPR036926">
    <property type="entry name" value="Thymidate_synth/dCMP_Mease_sf"/>
</dbReference>
<keyword evidence="2" id="KW-0489">Methyltransferase</keyword>
<evidence type="ECO:0000259" key="4">
    <source>
        <dbReference type="Pfam" id="PF00303"/>
    </source>
</evidence>
<comment type="caution">
    <text evidence="5">The sequence shown here is derived from an EMBL/GenBank/DDBJ whole genome shotgun (WGS) entry which is preliminary data.</text>
</comment>
<dbReference type="GO" id="GO:0005829">
    <property type="term" value="C:cytosol"/>
    <property type="evidence" value="ECO:0007669"/>
    <property type="project" value="TreeGrafter"/>
</dbReference>
<accession>A0A8S9PJR0</accession>